<evidence type="ECO:0000256" key="1">
    <source>
        <dbReference type="SAM" id="Phobius"/>
    </source>
</evidence>
<name>A0ABC9T037_BACCE</name>
<keyword evidence="1" id="KW-0472">Membrane</keyword>
<dbReference type="Proteomes" id="UP000014060">
    <property type="component" value="Unassembled WGS sequence"/>
</dbReference>
<keyword evidence="1" id="KW-0812">Transmembrane</keyword>
<evidence type="ECO:0008006" key="4">
    <source>
        <dbReference type="Google" id="ProtNLM"/>
    </source>
</evidence>
<accession>A0ABC9T037</accession>
<feature type="transmembrane region" description="Helical" evidence="1">
    <location>
        <begin position="46"/>
        <end position="69"/>
    </location>
</feature>
<reference evidence="2 3" key="1">
    <citation type="submission" date="2013-01" db="EMBL/GenBank/DDBJ databases">
        <title>The Genome Sequence of Bacillus cereus TIAC219.</title>
        <authorList>
            <consortium name="The Broad Institute Genome Sequencing Platform"/>
            <consortium name="The Broad Institute Genome Sequencing Center for Infectious Disease"/>
            <person name="Feldgarden M."/>
            <person name="Van der Auwera G.A."/>
            <person name="Mahillon J."/>
            <person name="Duprez V."/>
            <person name="Timmery S."/>
            <person name="Mattelet C."/>
            <person name="Dierick K."/>
            <person name="Sun M."/>
            <person name="Yu Z."/>
            <person name="Zhu L."/>
            <person name="Hu X."/>
            <person name="Shank E.B."/>
            <person name="Swiecicka I."/>
            <person name="Hansen B.M."/>
            <person name="Andrup L."/>
            <person name="Walker B."/>
            <person name="Young S.K."/>
            <person name="Zeng Q."/>
            <person name="Gargeya S."/>
            <person name="Fitzgerald M."/>
            <person name="Haas B."/>
            <person name="Abouelleil A."/>
            <person name="Alvarado L."/>
            <person name="Arachchi H.M."/>
            <person name="Berlin A.M."/>
            <person name="Chapman S.B."/>
            <person name="Dewar J."/>
            <person name="Goldberg J."/>
            <person name="Griggs A."/>
            <person name="Gujja S."/>
            <person name="Hansen M."/>
            <person name="Howarth C."/>
            <person name="Imamovic A."/>
            <person name="Larimer J."/>
            <person name="McCowan C."/>
            <person name="Murphy C."/>
            <person name="Neiman D."/>
            <person name="Pearson M."/>
            <person name="Priest M."/>
            <person name="Roberts A."/>
            <person name="Saif S."/>
            <person name="Shea T."/>
            <person name="Sisk P."/>
            <person name="Sykes S."/>
            <person name="Wortman J."/>
            <person name="Nusbaum C."/>
            <person name="Birren B."/>
        </authorList>
    </citation>
    <scope>NUCLEOTIDE SEQUENCE [LARGE SCALE GENOMIC DNA]</scope>
    <source>
        <strain evidence="2 3">TIAC219</strain>
    </source>
</reference>
<comment type="caution">
    <text evidence="2">The sequence shown here is derived from an EMBL/GenBank/DDBJ whole genome shotgun (WGS) entry which is preliminary data.</text>
</comment>
<dbReference type="AlphaFoldDB" id="A0ABC9T037"/>
<evidence type="ECO:0000313" key="3">
    <source>
        <dbReference type="Proteomes" id="UP000014060"/>
    </source>
</evidence>
<sequence>MGMITLITLIKFVVGYAASLFAFIFGWFLISYIFNPSFIYPDVLHGFIKTIVTYGSIPALIACLLGEVLYRKIKRCREFQFGIPLFIGLAVIYTLIPFLFLFTFTFTFSHFFDFVAPVIMGSLAFYLVRRKI</sequence>
<dbReference type="EMBL" id="AHCJ01000022">
    <property type="protein sequence ID" value="EOQ65817.1"/>
    <property type="molecule type" value="Genomic_DNA"/>
</dbReference>
<organism evidence="2 3">
    <name type="scientific">Bacillus cereus TIAC219</name>
    <dbReference type="NCBI Taxonomy" id="718222"/>
    <lineage>
        <taxon>Bacteria</taxon>
        <taxon>Bacillati</taxon>
        <taxon>Bacillota</taxon>
        <taxon>Bacilli</taxon>
        <taxon>Bacillales</taxon>
        <taxon>Bacillaceae</taxon>
        <taxon>Bacillus</taxon>
        <taxon>Bacillus cereus group</taxon>
    </lineage>
</organism>
<protein>
    <recommendedName>
        <fullName evidence="4">Group-specific protein</fullName>
    </recommendedName>
</protein>
<feature type="transmembrane region" description="Helical" evidence="1">
    <location>
        <begin position="108"/>
        <end position="128"/>
    </location>
</feature>
<gene>
    <name evidence="2" type="ORF">IAY_00215</name>
</gene>
<feature type="transmembrane region" description="Helical" evidence="1">
    <location>
        <begin position="12"/>
        <end position="34"/>
    </location>
</feature>
<proteinExistence type="predicted"/>
<feature type="transmembrane region" description="Helical" evidence="1">
    <location>
        <begin position="81"/>
        <end position="102"/>
    </location>
</feature>
<evidence type="ECO:0000313" key="2">
    <source>
        <dbReference type="EMBL" id="EOQ65817.1"/>
    </source>
</evidence>
<keyword evidence="1" id="KW-1133">Transmembrane helix</keyword>